<proteinExistence type="predicted"/>
<dbReference type="EMBL" id="NHTK01001025">
    <property type="protein sequence ID" value="PPR03760.1"/>
    <property type="molecule type" value="Genomic_DNA"/>
</dbReference>
<protein>
    <submittedName>
        <fullName evidence="2">Uncharacterized protein</fullName>
    </submittedName>
</protein>
<dbReference type="Proteomes" id="UP000284842">
    <property type="component" value="Unassembled WGS sequence"/>
</dbReference>
<name>A0A409YL47_9AGAR</name>
<sequence>MKLPFSLFTILSFSAVGGCKPVQRNFSDVQTGIADIASKVTALDHAIVAFPSPGGSLLTPLICFSRRPISTIITNGVVDNAQGLQPAFVALGIGALPTLVYQDLNNLKYSTDGFTTALVNNVPPSLQAQAADIRDTALAYFDPAISAYAPAI</sequence>
<comment type="caution">
    <text evidence="2">The sequence shown here is derived from an EMBL/GenBank/DDBJ whole genome shotgun (WGS) entry which is preliminary data.</text>
</comment>
<feature type="signal peptide" evidence="1">
    <location>
        <begin position="1"/>
        <end position="19"/>
    </location>
</feature>
<keyword evidence="3" id="KW-1185">Reference proteome</keyword>
<accession>A0A409YL47</accession>
<dbReference type="InParanoid" id="A0A409YL47"/>
<organism evidence="2 3">
    <name type="scientific">Panaeolus cyanescens</name>
    <dbReference type="NCBI Taxonomy" id="181874"/>
    <lineage>
        <taxon>Eukaryota</taxon>
        <taxon>Fungi</taxon>
        <taxon>Dikarya</taxon>
        <taxon>Basidiomycota</taxon>
        <taxon>Agaricomycotina</taxon>
        <taxon>Agaricomycetes</taxon>
        <taxon>Agaricomycetidae</taxon>
        <taxon>Agaricales</taxon>
        <taxon>Agaricineae</taxon>
        <taxon>Galeropsidaceae</taxon>
        <taxon>Panaeolus</taxon>
    </lineage>
</organism>
<reference evidence="2 3" key="1">
    <citation type="journal article" date="2018" name="Evol. Lett.">
        <title>Horizontal gene cluster transfer increased hallucinogenic mushroom diversity.</title>
        <authorList>
            <person name="Reynolds H.T."/>
            <person name="Vijayakumar V."/>
            <person name="Gluck-Thaler E."/>
            <person name="Korotkin H.B."/>
            <person name="Matheny P.B."/>
            <person name="Slot J.C."/>
        </authorList>
    </citation>
    <scope>NUCLEOTIDE SEQUENCE [LARGE SCALE GENOMIC DNA]</scope>
    <source>
        <strain evidence="2 3">2629</strain>
    </source>
</reference>
<keyword evidence="1" id="KW-0732">Signal</keyword>
<dbReference type="Gene3D" id="1.20.1280.140">
    <property type="match status" value="1"/>
</dbReference>
<feature type="chain" id="PRO_5019146723" evidence="1">
    <location>
        <begin position="20"/>
        <end position="152"/>
    </location>
</feature>
<gene>
    <name evidence="2" type="ORF">CVT24_007359</name>
</gene>
<evidence type="ECO:0000256" key="1">
    <source>
        <dbReference type="SAM" id="SignalP"/>
    </source>
</evidence>
<dbReference type="AlphaFoldDB" id="A0A409YL47"/>
<dbReference type="PROSITE" id="PS51257">
    <property type="entry name" value="PROKAR_LIPOPROTEIN"/>
    <property type="match status" value="1"/>
</dbReference>
<dbReference type="OrthoDB" id="3485059at2759"/>
<evidence type="ECO:0000313" key="2">
    <source>
        <dbReference type="EMBL" id="PPR03760.1"/>
    </source>
</evidence>
<evidence type="ECO:0000313" key="3">
    <source>
        <dbReference type="Proteomes" id="UP000284842"/>
    </source>
</evidence>